<evidence type="ECO:0000256" key="13">
    <source>
        <dbReference type="PROSITE-ProRule" id="PRU00391"/>
    </source>
</evidence>
<keyword evidence="16" id="KW-0255">Endonuclease</keyword>
<evidence type="ECO:0000313" key="17">
    <source>
        <dbReference type="Proteomes" id="UP000199629"/>
    </source>
</evidence>
<dbReference type="InterPro" id="IPR015886">
    <property type="entry name" value="H2TH_FPG"/>
</dbReference>
<evidence type="ECO:0000256" key="1">
    <source>
        <dbReference type="ARBA" id="ARBA00009409"/>
    </source>
</evidence>
<evidence type="ECO:0000259" key="14">
    <source>
        <dbReference type="PROSITE" id="PS51066"/>
    </source>
</evidence>
<evidence type="ECO:0000313" key="16">
    <source>
        <dbReference type="EMBL" id="SCE84219.1"/>
    </source>
</evidence>
<dbReference type="SMART" id="SM01232">
    <property type="entry name" value="H2TH"/>
    <property type="match status" value="1"/>
</dbReference>
<keyword evidence="12" id="KW-0326">Glycosidase</keyword>
<dbReference type="GO" id="GO:0003684">
    <property type="term" value="F:damaged DNA binding"/>
    <property type="evidence" value="ECO:0007669"/>
    <property type="project" value="InterPro"/>
</dbReference>
<evidence type="ECO:0000256" key="8">
    <source>
        <dbReference type="ARBA" id="ARBA00023125"/>
    </source>
</evidence>
<dbReference type="Pfam" id="PF06831">
    <property type="entry name" value="H2TH"/>
    <property type="match status" value="1"/>
</dbReference>
<dbReference type="InterPro" id="IPR012319">
    <property type="entry name" value="FPG_cat"/>
</dbReference>
<dbReference type="SUPFAM" id="SSF81624">
    <property type="entry name" value="N-terminal domain of MutM-like DNA repair proteins"/>
    <property type="match status" value="1"/>
</dbReference>
<keyword evidence="7" id="KW-0862">Zinc</keyword>
<dbReference type="SUPFAM" id="SSF46946">
    <property type="entry name" value="S13-like H2TH domain"/>
    <property type="match status" value="1"/>
</dbReference>
<keyword evidence="4" id="KW-0227">DNA damage</keyword>
<reference evidence="17" key="1">
    <citation type="submission" date="2016-06" db="EMBL/GenBank/DDBJ databases">
        <authorList>
            <person name="Varghese N."/>
            <person name="Submissions Spin"/>
        </authorList>
    </citation>
    <scope>NUCLEOTIDE SEQUENCE [LARGE SCALE GENOMIC DNA]</scope>
    <source>
        <strain evidence="17">DSM 45246</strain>
    </source>
</reference>
<dbReference type="Proteomes" id="UP000199629">
    <property type="component" value="Unassembled WGS sequence"/>
</dbReference>
<evidence type="ECO:0000256" key="3">
    <source>
        <dbReference type="ARBA" id="ARBA00022723"/>
    </source>
</evidence>
<keyword evidence="17" id="KW-1185">Reference proteome</keyword>
<accession>A0A1C4VKB7</accession>
<keyword evidence="6" id="KW-0378">Hydrolase</keyword>
<feature type="domain" description="Formamidopyrimidine-DNA glycosylase catalytic" evidence="15">
    <location>
        <begin position="20"/>
        <end position="115"/>
    </location>
</feature>
<dbReference type="PROSITE" id="PS51066">
    <property type="entry name" value="ZF_FPG_2"/>
    <property type="match status" value="1"/>
</dbReference>
<dbReference type="PANTHER" id="PTHR42697">
    <property type="entry name" value="ENDONUCLEASE 8"/>
    <property type="match status" value="1"/>
</dbReference>
<keyword evidence="8" id="KW-0238">DNA-binding</keyword>
<evidence type="ECO:0000256" key="7">
    <source>
        <dbReference type="ARBA" id="ARBA00022833"/>
    </source>
</evidence>
<keyword evidence="11" id="KW-0511">Multifunctional enzyme</keyword>
<gene>
    <name evidence="16" type="ORF">GA0070214_102452</name>
</gene>
<dbReference type="Gene3D" id="3.20.190.10">
    <property type="entry name" value="MutM-like, N-terminal"/>
    <property type="match status" value="1"/>
</dbReference>
<keyword evidence="9" id="KW-0234">DNA repair</keyword>
<dbReference type="EC" id="4.2.99.18" evidence="2"/>
<dbReference type="InterPro" id="IPR035937">
    <property type="entry name" value="FPG_N"/>
</dbReference>
<evidence type="ECO:0000256" key="5">
    <source>
        <dbReference type="ARBA" id="ARBA00022771"/>
    </source>
</evidence>
<dbReference type="Gene3D" id="1.10.8.50">
    <property type="match status" value="1"/>
</dbReference>
<keyword evidence="16" id="KW-0540">Nuclease</keyword>
<evidence type="ECO:0000256" key="10">
    <source>
        <dbReference type="ARBA" id="ARBA00023239"/>
    </source>
</evidence>
<evidence type="ECO:0000256" key="6">
    <source>
        <dbReference type="ARBA" id="ARBA00022801"/>
    </source>
</evidence>
<keyword evidence="10" id="KW-0456">Lyase</keyword>
<dbReference type="SMART" id="SM00898">
    <property type="entry name" value="Fapy_DNA_glyco"/>
    <property type="match status" value="1"/>
</dbReference>
<dbReference type="InterPro" id="IPR000214">
    <property type="entry name" value="Znf_DNA_glyclase/AP_lyase"/>
</dbReference>
<dbReference type="PROSITE" id="PS51068">
    <property type="entry name" value="FPG_CAT"/>
    <property type="match status" value="1"/>
</dbReference>
<dbReference type="GO" id="GO:0000703">
    <property type="term" value="F:oxidized pyrimidine nucleobase lesion DNA N-glycosylase activity"/>
    <property type="evidence" value="ECO:0007669"/>
    <property type="project" value="TreeGrafter"/>
</dbReference>
<evidence type="ECO:0000256" key="11">
    <source>
        <dbReference type="ARBA" id="ARBA00023268"/>
    </source>
</evidence>
<protein>
    <recommendedName>
        <fullName evidence="2">DNA-(apurinic or apyrimidinic site) lyase</fullName>
        <ecNumber evidence="2">4.2.99.18</ecNumber>
    </recommendedName>
</protein>
<dbReference type="InterPro" id="IPR010979">
    <property type="entry name" value="Ribosomal_uS13-like_H2TH"/>
</dbReference>
<dbReference type="AlphaFoldDB" id="A0A1C4VKB7"/>
<dbReference type="Pfam" id="PF01149">
    <property type="entry name" value="Fapy_DNA_glyco"/>
    <property type="match status" value="1"/>
</dbReference>
<dbReference type="SUPFAM" id="SSF57716">
    <property type="entry name" value="Glucocorticoid receptor-like (DNA-binding domain)"/>
    <property type="match status" value="1"/>
</dbReference>
<evidence type="ECO:0000259" key="15">
    <source>
        <dbReference type="PROSITE" id="PS51068"/>
    </source>
</evidence>
<evidence type="ECO:0000256" key="4">
    <source>
        <dbReference type="ARBA" id="ARBA00022763"/>
    </source>
</evidence>
<organism evidence="16 17">
    <name type="scientific">Micromonospora chaiyaphumensis</name>
    <dbReference type="NCBI Taxonomy" id="307119"/>
    <lineage>
        <taxon>Bacteria</taxon>
        <taxon>Bacillati</taxon>
        <taxon>Actinomycetota</taxon>
        <taxon>Actinomycetes</taxon>
        <taxon>Micromonosporales</taxon>
        <taxon>Micromonosporaceae</taxon>
        <taxon>Micromonospora</taxon>
    </lineage>
</organism>
<dbReference type="PANTHER" id="PTHR42697:SF1">
    <property type="entry name" value="ENDONUCLEASE 8"/>
    <property type="match status" value="1"/>
</dbReference>
<name>A0A1C4VKB7_9ACTN</name>
<proteinExistence type="inferred from homology"/>
<dbReference type="GO" id="GO:0140078">
    <property type="term" value="F:class I DNA-(apurinic or apyrimidinic site) endonuclease activity"/>
    <property type="evidence" value="ECO:0007669"/>
    <property type="project" value="UniProtKB-EC"/>
</dbReference>
<evidence type="ECO:0000256" key="2">
    <source>
        <dbReference type="ARBA" id="ARBA00012720"/>
    </source>
</evidence>
<evidence type="ECO:0000256" key="9">
    <source>
        <dbReference type="ARBA" id="ARBA00023204"/>
    </source>
</evidence>
<comment type="similarity">
    <text evidence="1">Belongs to the FPG family.</text>
</comment>
<evidence type="ECO:0000256" key="12">
    <source>
        <dbReference type="ARBA" id="ARBA00023295"/>
    </source>
</evidence>
<keyword evidence="5 13" id="KW-0863">Zinc-finger</keyword>
<keyword evidence="3" id="KW-0479">Metal-binding</keyword>
<dbReference type="EMBL" id="FMCS01000002">
    <property type="protein sequence ID" value="SCE84219.1"/>
    <property type="molecule type" value="Genomic_DNA"/>
</dbReference>
<dbReference type="GO" id="GO:0008270">
    <property type="term" value="F:zinc ion binding"/>
    <property type="evidence" value="ECO:0007669"/>
    <property type="project" value="UniProtKB-KW"/>
</dbReference>
<feature type="domain" description="FPG-type" evidence="14">
    <location>
        <begin position="233"/>
        <end position="265"/>
    </location>
</feature>
<dbReference type="GO" id="GO:0006284">
    <property type="term" value="P:base-excision repair"/>
    <property type="evidence" value="ECO:0007669"/>
    <property type="project" value="InterPro"/>
</dbReference>
<sequence length="267" mass="28856">MWPAHPSFPHRWAGYAPGMPEGHLIHRYAREQHEALAGRAVTLSSPQGRFDPAPYAGRPLRAVEADGKHLLYHFPDAPVLHVHLGMRGLFLRYDDPAAPPRSGTRLRLAGASVAYDLIAPIRCEPLPADAEHALRASLGPDPLRADADPVEAVRRLTATGAPVGAALLDQAVWAGIGNAWRAELLFLAGLDPDARAVGAPAAERLWQLAVVHLALGRDLGQVVSDPAAPDERWVYKREHCRRCGSPVRTWQVGGRTAYACPVDQPAG</sequence>